<proteinExistence type="predicted"/>
<name>A0A061GHL1_THECC</name>
<dbReference type="EMBL" id="CM001884">
    <property type="protein sequence ID" value="EOY26539.1"/>
    <property type="molecule type" value="Genomic_DNA"/>
</dbReference>
<dbReference type="InterPro" id="IPR046796">
    <property type="entry name" value="Transposase_32_dom"/>
</dbReference>
<accession>A0A061GHL1</accession>
<sequence length="135" mass="15522">MSSAGFDRIKFVLVEALHRHTQSLLHKSLVSETRIDLPHICYSHISDIIEKRRWETFCAQLEAAVILVVREFYANVVEHENGVAFGRGKRVPFDSHTINRFYGTPNLENDEYTQYSNGEVDLEEVISLLGNLRTT</sequence>
<dbReference type="Proteomes" id="UP000026915">
    <property type="component" value="Chromosome 6"/>
</dbReference>
<evidence type="ECO:0000259" key="1">
    <source>
        <dbReference type="Pfam" id="PF20167"/>
    </source>
</evidence>
<gene>
    <name evidence="2" type="ORF">TCM_028331</name>
</gene>
<dbReference type="AlphaFoldDB" id="A0A061GHL1"/>
<keyword evidence="3" id="KW-1185">Reference proteome</keyword>
<reference evidence="2 3" key="1">
    <citation type="journal article" date="2013" name="Genome Biol.">
        <title>The genome sequence of the most widely cultivated cacao type and its use to identify candidate genes regulating pod color.</title>
        <authorList>
            <person name="Motamayor J.C."/>
            <person name="Mockaitis K."/>
            <person name="Schmutz J."/>
            <person name="Haiminen N."/>
            <person name="Iii D.L."/>
            <person name="Cornejo O."/>
            <person name="Findley S.D."/>
            <person name="Zheng P."/>
            <person name="Utro F."/>
            <person name="Royaert S."/>
            <person name="Saski C."/>
            <person name="Jenkins J."/>
            <person name="Podicheti R."/>
            <person name="Zhao M."/>
            <person name="Scheffler B.E."/>
            <person name="Stack J.C."/>
            <person name="Feltus F.A."/>
            <person name="Mustiga G.M."/>
            <person name="Amores F."/>
            <person name="Phillips W."/>
            <person name="Marelli J.P."/>
            <person name="May G.D."/>
            <person name="Shapiro H."/>
            <person name="Ma J."/>
            <person name="Bustamante C.D."/>
            <person name="Schnell R.J."/>
            <person name="Main D."/>
            <person name="Gilbert D."/>
            <person name="Parida L."/>
            <person name="Kuhn D.N."/>
        </authorList>
    </citation>
    <scope>NUCLEOTIDE SEQUENCE [LARGE SCALE GENOMIC DNA]</scope>
    <source>
        <strain evidence="3">cv. Matina 1-6</strain>
    </source>
</reference>
<feature type="domain" description="Putative plant transposon protein" evidence="1">
    <location>
        <begin position="50"/>
        <end position="129"/>
    </location>
</feature>
<dbReference type="HOGENOM" id="CLU_130146_0_0_1"/>
<dbReference type="Gramene" id="EOY26539">
    <property type="protein sequence ID" value="EOY26539"/>
    <property type="gene ID" value="TCM_028331"/>
</dbReference>
<protein>
    <recommendedName>
        <fullName evidence="1">Putative plant transposon protein domain-containing protein</fullName>
    </recommendedName>
</protein>
<dbReference type="InParanoid" id="A0A061GHL1"/>
<evidence type="ECO:0000313" key="3">
    <source>
        <dbReference type="Proteomes" id="UP000026915"/>
    </source>
</evidence>
<dbReference type="Pfam" id="PF20167">
    <property type="entry name" value="Transposase_32"/>
    <property type="match status" value="1"/>
</dbReference>
<evidence type="ECO:0000313" key="2">
    <source>
        <dbReference type="EMBL" id="EOY26539.1"/>
    </source>
</evidence>
<organism evidence="2 3">
    <name type="scientific">Theobroma cacao</name>
    <name type="common">Cacao</name>
    <name type="synonym">Cocoa</name>
    <dbReference type="NCBI Taxonomy" id="3641"/>
    <lineage>
        <taxon>Eukaryota</taxon>
        <taxon>Viridiplantae</taxon>
        <taxon>Streptophyta</taxon>
        <taxon>Embryophyta</taxon>
        <taxon>Tracheophyta</taxon>
        <taxon>Spermatophyta</taxon>
        <taxon>Magnoliopsida</taxon>
        <taxon>eudicotyledons</taxon>
        <taxon>Gunneridae</taxon>
        <taxon>Pentapetalae</taxon>
        <taxon>rosids</taxon>
        <taxon>malvids</taxon>
        <taxon>Malvales</taxon>
        <taxon>Malvaceae</taxon>
        <taxon>Byttnerioideae</taxon>
        <taxon>Theobroma</taxon>
    </lineage>
</organism>